<name>A0A7Z8P2L7_9EURY</name>
<comment type="caution">
    <text evidence="3">The sequence shown here is derived from an EMBL/GenBank/DDBJ whole genome shotgun (WGS) entry which is preliminary data.</text>
</comment>
<evidence type="ECO:0000259" key="2">
    <source>
        <dbReference type="Pfam" id="PF22665"/>
    </source>
</evidence>
<evidence type="ECO:0000259" key="1">
    <source>
        <dbReference type="Pfam" id="PF19810"/>
    </source>
</evidence>
<organism evidence="3 4">
    <name type="scientific">Methanolobus vulcani</name>
    <dbReference type="NCBI Taxonomy" id="38026"/>
    <lineage>
        <taxon>Archaea</taxon>
        <taxon>Methanobacteriati</taxon>
        <taxon>Methanobacteriota</taxon>
        <taxon>Stenosarchaea group</taxon>
        <taxon>Methanomicrobia</taxon>
        <taxon>Methanosarcinales</taxon>
        <taxon>Methanosarcinaceae</taxon>
        <taxon>Methanolobus</taxon>
    </lineage>
</organism>
<dbReference type="RefSeq" id="WP_154809141.1">
    <property type="nucleotide sequence ID" value="NZ_VIAQ01000012.1"/>
</dbReference>
<dbReference type="InterPro" id="IPR036388">
    <property type="entry name" value="WH-like_DNA-bd_sf"/>
</dbReference>
<keyword evidence="4" id="KW-1185">Reference proteome</keyword>
<gene>
    <name evidence="3" type="ORF">FKV42_04900</name>
</gene>
<dbReference type="InterPro" id="IPR054162">
    <property type="entry name" value="DUF6293_C"/>
</dbReference>
<dbReference type="Proteomes" id="UP000319335">
    <property type="component" value="Unassembled WGS sequence"/>
</dbReference>
<dbReference type="OrthoDB" id="142096at2157"/>
<feature type="domain" description="HFX-2341-like N-terminal" evidence="1">
    <location>
        <begin position="8"/>
        <end position="121"/>
    </location>
</feature>
<dbReference type="Pfam" id="PF19810">
    <property type="entry name" value="HFX_2341_N"/>
    <property type="match status" value="1"/>
</dbReference>
<evidence type="ECO:0008006" key="5">
    <source>
        <dbReference type="Google" id="ProtNLM"/>
    </source>
</evidence>
<sequence length="242" mass="27189">MEQAKMFTHLVPVGFSADKLIESIKQFPVHKIIILTHKSDEEQEMVQSAVKSIKKAFKGFEVENRTIERENILESSLEILEIIEAEVKAGSTVKINISGGLRNIGISAYIVSLVSNVPIYSDVPEYTNKETYHLKGILDIPLFPIKDLAKEQLSILDKLEDGVESVDDLIARLKPELEKGTTDFGNERSRLSHHLKKLTNAGFIETKKVSRNLVIRKSKLGAIYMKGREIKKQSKNAGNEFA</sequence>
<dbReference type="InterPro" id="IPR046260">
    <property type="entry name" value="HFX_2341-like_N"/>
</dbReference>
<dbReference type="Pfam" id="PF22665">
    <property type="entry name" value="WHD_DUF6293"/>
    <property type="match status" value="1"/>
</dbReference>
<dbReference type="EMBL" id="VIAQ01000012">
    <property type="protein sequence ID" value="TQD26105.1"/>
    <property type="molecule type" value="Genomic_DNA"/>
</dbReference>
<evidence type="ECO:0000313" key="3">
    <source>
        <dbReference type="EMBL" id="TQD26105.1"/>
    </source>
</evidence>
<reference evidence="3 4" key="1">
    <citation type="submission" date="2019-06" db="EMBL/GenBank/DDBJ databases">
        <title>Draft genome sequence of Methanolobus vulcani B1d.</title>
        <authorList>
            <person name="Creighbaum A.J."/>
            <person name="Ticak T."/>
            <person name="Hariraju D."/>
            <person name="Arivett B.A."/>
            <person name="Ferguson D.J.Jr."/>
        </authorList>
    </citation>
    <scope>NUCLEOTIDE SEQUENCE [LARGE SCALE GENOMIC DNA]</scope>
    <source>
        <strain evidence="3 4">B1d</strain>
    </source>
</reference>
<proteinExistence type="predicted"/>
<dbReference type="Gene3D" id="1.10.10.10">
    <property type="entry name" value="Winged helix-like DNA-binding domain superfamily/Winged helix DNA-binding domain"/>
    <property type="match status" value="1"/>
</dbReference>
<dbReference type="AlphaFoldDB" id="A0A7Z8P2L7"/>
<accession>A0A7Z8P2L7</accession>
<evidence type="ECO:0000313" key="4">
    <source>
        <dbReference type="Proteomes" id="UP000319335"/>
    </source>
</evidence>
<dbReference type="Gene3D" id="3.40.50.11700">
    <property type="match status" value="1"/>
</dbReference>
<protein>
    <recommendedName>
        <fullName evidence="5">CRISPR locus-related DNA-binding protein</fullName>
    </recommendedName>
</protein>
<feature type="domain" description="DUF6293" evidence="2">
    <location>
        <begin position="140"/>
        <end position="222"/>
    </location>
</feature>